<sequence>MPYNGSRSKCKDHLDSLSNIFQLSTRTSRFTVFKFALSFCTYTHDSEDVSRGALPSVKIRSEASASLLISNENGDLFRTRYPGQRWNRTNSGHPYSSYSIGQNHIQNLRNCADRLKPWKGSSSYKLIPEARLPSSHSFRWAFLVGKRAKPLDSGFNAYGDCGSSSHGDGGSGAGAGSS</sequence>
<dbReference type="AlphaFoldDB" id="A0A6A6V211"/>
<protein>
    <submittedName>
        <fullName evidence="1">Uncharacterized protein</fullName>
    </submittedName>
</protein>
<accession>A0A6A6V211</accession>
<evidence type="ECO:0000313" key="2">
    <source>
        <dbReference type="Proteomes" id="UP000799440"/>
    </source>
</evidence>
<proteinExistence type="predicted"/>
<dbReference type="Proteomes" id="UP000799440">
    <property type="component" value="Unassembled WGS sequence"/>
</dbReference>
<keyword evidence="2" id="KW-1185">Reference proteome</keyword>
<organism evidence="1 2">
    <name type="scientific">Sporormia fimetaria CBS 119925</name>
    <dbReference type="NCBI Taxonomy" id="1340428"/>
    <lineage>
        <taxon>Eukaryota</taxon>
        <taxon>Fungi</taxon>
        <taxon>Dikarya</taxon>
        <taxon>Ascomycota</taxon>
        <taxon>Pezizomycotina</taxon>
        <taxon>Dothideomycetes</taxon>
        <taxon>Pleosporomycetidae</taxon>
        <taxon>Pleosporales</taxon>
        <taxon>Sporormiaceae</taxon>
        <taxon>Sporormia</taxon>
    </lineage>
</organism>
<reference evidence="1" key="1">
    <citation type="journal article" date="2020" name="Stud. Mycol.">
        <title>101 Dothideomycetes genomes: a test case for predicting lifestyles and emergence of pathogens.</title>
        <authorList>
            <person name="Haridas S."/>
            <person name="Albert R."/>
            <person name="Binder M."/>
            <person name="Bloem J."/>
            <person name="Labutti K."/>
            <person name="Salamov A."/>
            <person name="Andreopoulos B."/>
            <person name="Baker S."/>
            <person name="Barry K."/>
            <person name="Bills G."/>
            <person name="Bluhm B."/>
            <person name="Cannon C."/>
            <person name="Castanera R."/>
            <person name="Culley D."/>
            <person name="Daum C."/>
            <person name="Ezra D."/>
            <person name="Gonzalez J."/>
            <person name="Henrissat B."/>
            <person name="Kuo A."/>
            <person name="Liang C."/>
            <person name="Lipzen A."/>
            <person name="Lutzoni F."/>
            <person name="Magnuson J."/>
            <person name="Mondo S."/>
            <person name="Nolan M."/>
            <person name="Ohm R."/>
            <person name="Pangilinan J."/>
            <person name="Park H.-J."/>
            <person name="Ramirez L."/>
            <person name="Alfaro M."/>
            <person name="Sun H."/>
            <person name="Tritt A."/>
            <person name="Yoshinaga Y."/>
            <person name="Zwiers L.-H."/>
            <person name="Turgeon B."/>
            <person name="Goodwin S."/>
            <person name="Spatafora J."/>
            <person name="Crous P."/>
            <person name="Grigoriev I."/>
        </authorList>
    </citation>
    <scope>NUCLEOTIDE SEQUENCE</scope>
    <source>
        <strain evidence="1">CBS 119925</strain>
    </source>
</reference>
<gene>
    <name evidence="1" type="ORF">M011DRAFT_471603</name>
</gene>
<evidence type="ECO:0000313" key="1">
    <source>
        <dbReference type="EMBL" id="KAF2743247.1"/>
    </source>
</evidence>
<name>A0A6A6V211_9PLEO</name>
<dbReference type="EMBL" id="MU006599">
    <property type="protein sequence ID" value="KAF2743247.1"/>
    <property type="molecule type" value="Genomic_DNA"/>
</dbReference>